<dbReference type="Pfam" id="PF09073">
    <property type="entry name" value="BUD22"/>
    <property type="match status" value="1"/>
</dbReference>
<dbReference type="InterPro" id="IPR037393">
    <property type="entry name" value="Bud22/SRFB1"/>
</dbReference>
<evidence type="ECO:0000256" key="1">
    <source>
        <dbReference type="ARBA" id="ARBA00023054"/>
    </source>
</evidence>
<proteinExistence type="predicted"/>
<evidence type="ECO:0000313" key="4">
    <source>
        <dbReference type="EMBL" id="KAH0529427.1"/>
    </source>
</evidence>
<name>A0A9P8HXA5_9HYPO</name>
<feature type="domain" description="Bud22" evidence="3">
    <location>
        <begin position="85"/>
        <end position="562"/>
    </location>
</feature>
<reference evidence="4 5" key="1">
    <citation type="submission" date="2021-08" db="EMBL/GenBank/DDBJ databases">
        <title>The highly contiguous genome resource for Trichoderma semiorbis FJ059, a fungal antagonistic to plant pathogens.</title>
        <authorList>
            <person name="Liu T."/>
        </authorList>
    </citation>
    <scope>NUCLEOTIDE SEQUENCE [LARGE SCALE GENOMIC DNA]</scope>
    <source>
        <strain evidence="4 5">FJ059</strain>
    </source>
</reference>
<feature type="compositionally biased region" description="Basic and acidic residues" evidence="2">
    <location>
        <begin position="317"/>
        <end position="329"/>
    </location>
</feature>
<gene>
    <name evidence="4" type="ORF">TsFJ059_004174</name>
</gene>
<keyword evidence="5" id="KW-1185">Reference proteome</keyword>
<dbReference type="PANTHER" id="PTHR23325">
    <property type="entry name" value="SERUM RESPONSE FACTOR-BINDING"/>
    <property type="match status" value="1"/>
</dbReference>
<comment type="caution">
    <text evidence="4">The sequence shown here is derived from an EMBL/GenBank/DDBJ whole genome shotgun (WGS) entry which is preliminary data.</text>
</comment>
<organism evidence="4 5">
    <name type="scientific">Trichoderma semiorbis</name>
    <dbReference type="NCBI Taxonomy" id="1491008"/>
    <lineage>
        <taxon>Eukaryota</taxon>
        <taxon>Fungi</taxon>
        <taxon>Dikarya</taxon>
        <taxon>Ascomycota</taxon>
        <taxon>Pezizomycotina</taxon>
        <taxon>Sordariomycetes</taxon>
        <taxon>Hypocreomycetidae</taxon>
        <taxon>Hypocreales</taxon>
        <taxon>Hypocreaceae</taxon>
        <taxon>Trichoderma</taxon>
    </lineage>
</organism>
<feature type="compositionally biased region" description="Basic and acidic residues" evidence="2">
    <location>
        <begin position="470"/>
        <end position="480"/>
    </location>
</feature>
<feature type="compositionally biased region" description="Acidic residues" evidence="2">
    <location>
        <begin position="231"/>
        <end position="248"/>
    </location>
</feature>
<evidence type="ECO:0000313" key="5">
    <source>
        <dbReference type="Proteomes" id="UP000826573"/>
    </source>
</evidence>
<protein>
    <recommendedName>
        <fullName evidence="3">Bud22 domain-containing protein</fullName>
    </recommendedName>
</protein>
<feature type="compositionally biased region" description="Acidic residues" evidence="2">
    <location>
        <begin position="339"/>
        <end position="354"/>
    </location>
</feature>
<dbReference type="InterPro" id="IPR015158">
    <property type="entry name" value="Bud22_dom"/>
</dbReference>
<dbReference type="GO" id="GO:0030686">
    <property type="term" value="C:90S preribosome"/>
    <property type="evidence" value="ECO:0007669"/>
    <property type="project" value="TreeGrafter"/>
</dbReference>
<evidence type="ECO:0000259" key="3">
    <source>
        <dbReference type="Pfam" id="PF09073"/>
    </source>
</evidence>
<feature type="compositionally biased region" description="Gly residues" evidence="2">
    <location>
        <begin position="499"/>
        <end position="514"/>
    </location>
</feature>
<dbReference type="GO" id="GO:0005634">
    <property type="term" value="C:nucleus"/>
    <property type="evidence" value="ECO:0007669"/>
    <property type="project" value="TreeGrafter"/>
</dbReference>
<dbReference type="AlphaFoldDB" id="A0A9P8HXA5"/>
<feature type="compositionally biased region" description="Acidic residues" evidence="2">
    <location>
        <begin position="306"/>
        <end position="316"/>
    </location>
</feature>
<dbReference type="Proteomes" id="UP000826573">
    <property type="component" value="Unassembled WGS sequence"/>
</dbReference>
<accession>A0A9P8HXA5</accession>
<dbReference type="EMBL" id="JAIMJC010000002">
    <property type="protein sequence ID" value="KAH0529427.1"/>
    <property type="molecule type" value="Genomic_DNA"/>
</dbReference>
<sequence length="562" mass="62607">MPHCARVPLLHRISRQSSRADTVQPLQTHTPPLAVARPARDFSDNFDQRSYLSFKPPRAKKKNIANMPKRKRTVADTVQNKLEKYRIDIFRALSSAKVHERKRFSNKLHEPGITVAKKTRLEREYAALKALDLRQTARHHLHSNLLRIKAVETSKDIPEELRAEIPWPTLSPEEISIRNNVISILCNAGPVRQALDRAVADICETLGVAVPTKSKRVRNKRKDTEEQPADREEEDDDDDEDGEDDEEDVKPSAKSSKQREAVDEEESEFEGFSSDADEPRPSIEELEGSDQENAISKYADLLGGSSDDDEEEFDEELLAKYRGTEKVNLDDISISGSGSEDEGDDEEEEDEELESIIGSRSPSPLPTKKSKKSADNDDSQKPAVEKAKKTREEKKEERKKQAAKAAAKTARSGDSTFLPTLMGGYISGSESASDIEAPPKKRRGQRARQAIWEKKYGANAKHLQKAATKGGRDAGWDMKRGAVGPEDQGRGKPWKRGGRPAGGDSRGYSQGRGGNVQEQNKPPPKPTKKDNEGPLHPSWEARKKAKEAQKSVAFAGQKVVFD</sequence>
<dbReference type="GO" id="GO:0030490">
    <property type="term" value="P:maturation of SSU-rRNA"/>
    <property type="evidence" value="ECO:0007669"/>
    <property type="project" value="TreeGrafter"/>
</dbReference>
<feature type="compositionally biased region" description="Basic and acidic residues" evidence="2">
    <location>
        <begin position="527"/>
        <end position="549"/>
    </location>
</feature>
<feature type="region of interest" description="Disordered" evidence="2">
    <location>
        <begin position="215"/>
        <end position="562"/>
    </location>
</feature>
<feature type="compositionally biased region" description="Basic and acidic residues" evidence="2">
    <location>
        <begin position="372"/>
        <end position="400"/>
    </location>
</feature>
<dbReference type="PANTHER" id="PTHR23325:SF1">
    <property type="entry name" value="SERUM RESPONSE FACTOR-BINDING PROTEIN 1"/>
    <property type="match status" value="1"/>
</dbReference>
<keyword evidence="1" id="KW-0175">Coiled coil</keyword>
<evidence type="ECO:0000256" key="2">
    <source>
        <dbReference type="SAM" id="MobiDB-lite"/>
    </source>
</evidence>